<dbReference type="InterPro" id="IPR050888">
    <property type="entry name" value="ZnF_C2H2-type_TF"/>
</dbReference>
<feature type="compositionally biased region" description="Polar residues" evidence="7">
    <location>
        <begin position="28"/>
        <end position="38"/>
    </location>
</feature>
<gene>
    <name evidence="10" type="primary">LOC113205272</name>
</gene>
<dbReference type="GeneID" id="113205272"/>
<evidence type="ECO:0000313" key="9">
    <source>
        <dbReference type="Proteomes" id="UP000504606"/>
    </source>
</evidence>
<dbReference type="Proteomes" id="UP000504606">
    <property type="component" value="Unplaced"/>
</dbReference>
<protein>
    <submittedName>
        <fullName evidence="10">Uncharacterized protein LOC113205272 isoform X2</fullName>
    </submittedName>
</protein>
<keyword evidence="2" id="KW-0479">Metal-binding</keyword>
<evidence type="ECO:0000256" key="6">
    <source>
        <dbReference type="ARBA" id="ARBA00023242"/>
    </source>
</evidence>
<feature type="domain" description="C2H2-type" evidence="8">
    <location>
        <begin position="181"/>
        <end position="204"/>
    </location>
</feature>
<feature type="region of interest" description="Disordered" evidence="7">
    <location>
        <begin position="897"/>
        <end position="925"/>
    </location>
</feature>
<organism evidence="9 10">
    <name type="scientific">Frankliniella occidentalis</name>
    <name type="common">Western flower thrips</name>
    <name type="synonym">Euthrips occidentalis</name>
    <dbReference type="NCBI Taxonomy" id="133901"/>
    <lineage>
        <taxon>Eukaryota</taxon>
        <taxon>Metazoa</taxon>
        <taxon>Ecdysozoa</taxon>
        <taxon>Arthropoda</taxon>
        <taxon>Hexapoda</taxon>
        <taxon>Insecta</taxon>
        <taxon>Pterygota</taxon>
        <taxon>Neoptera</taxon>
        <taxon>Paraneoptera</taxon>
        <taxon>Thysanoptera</taxon>
        <taxon>Terebrantia</taxon>
        <taxon>Thripoidea</taxon>
        <taxon>Thripidae</taxon>
        <taxon>Frankliniella</taxon>
    </lineage>
</organism>
<dbReference type="SMART" id="SM00355">
    <property type="entry name" value="ZnF_C2H2"/>
    <property type="match status" value="5"/>
</dbReference>
<feature type="compositionally biased region" description="Basic residues" evidence="7">
    <location>
        <begin position="897"/>
        <end position="910"/>
    </location>
</feature>
<dbReference type="InterPro" id="IPR013087">
    <property type="entry name" value="Znf_C2H2_type"/>
</dbReference>
<name>A0A9C6WZS5_FRAOC</name>
<evidence type="ECO:0000256" key="2">
    <source>
        <dbReference type="ARBA" id="ARBA00022723"/>
    </source>
</evidence>
<evidence type="ECO:0000256" key="5">
    <source>
        <dbReference type="ARBA" id="ARBA00022833"/>
    </source>
</evidence>
<accession>A0A9C6WZS5</accession>
<dbReference type="GO" id="GO:0008270">
    <property type="term" value="F:zinc ion binding"/>
    <property type="evidence" value="ECO:0007669"/>
    <property type="project" value="UniProtKB-KW"/>
</dbReference>
<dbReference type="PROSITE" id="PS00028">
    <property type="entry name" value="ZINC_FINGER_C2H2_1"/>
    <property type="match status" value="1"/>
</dbReference>
<evidence type="ECO:0000256" key="7">
    <source>
        <dbReference type="SAM" id="MobiDB-lite"/>
    </source>
</evidence>
<dbReference type="GO" id="GO:0005634">
    <property type="term" value="C:nucleus"/>
    <property type="evidence" value="ECO:0007669"/>
    <property type="project" value="UniProtKB-SubCell"/>
</dbReference>
<keyword evidence="3" id="KW-0677">Repeat</keyword>
<dbReference type="SMART" id="SM00451">
    <property type="entry name" value="ZnF_U1"/>
    <property type="match status" value="4"/>
</dbReference>
<dbReference type="GO" id="GO:0003676">
    <property type="term" value="F:nucleic acid binding"/>
    <property type="evidence" value="ECO:0007669"/>
    <property type="project" value="InterPro"/>
</dbReference>
<keyword evidence="5" id="KW-0862">Zinc</keyword>
<feature type="region of interest" description="Disordered" evidence="7">
    <location>
        <begin position="374"/>
        <end position="397"/>
    </location>
</feature>
<evidence type="ECO:0000313" key="10">
    <source>
        <dbReference type="RefSeq" id="XP_052123408.1"/>
    </source>
</evidence>
<feature type="region of interest" description="Disordered" evidence="7">
    <location>
        <begin position="1"/>
        <end position="38"/>
    </location>
</feature>
<dbReference type="RefSeq" id="XP_052123408.1">
    <property type="nucleotide sequence ID" value="XM_052267448.1"/>
</dbReference>
<evidence type="ECO:0000259" key="8">
    <source>
        <dbReference type="PROSITE" id="PS00028"/>
    </source>
</evidence>
<keyword evidence="6" id="KW-0539">Nucleus</keyword>
<dbReference type="InterPro" id="IPR003604">
    <property type="entry name" value="Matrin/U1-like-C_Znf_C2H2"/>
</dbReference>
<comment type="subcellular location">
    <subcellularLocation>
        <location evidence="1">Nucleus</location>
    </subcellularLocation>
</comment>
<evidence type="ECO:0000256" key="1">
    <source>
        <dbReference type="ARBA" id="ARBA00004123"/>
    </source>
</evidence>
<keyword evidence="4" id="KW-0863">Zinc-finger</keyword>
<sequence>MGNSHVKKSQKGESQVTATRQQKRCTDKTTTMATNASGDLSDSSNFDLDLSDYLDIRTCSVLQPVAPRRKRKSLAMAVNHPETNSCLECSLESTTNSRTFPQLFEETDFCLVCGKFGLKSERSHQSTKNHIEIREFLLKRIYPYGCRECPLRFLCKHDLQNHGVFHKHSAFSRPVEFDPICCYLCLLPFQNSRYLQEHEQLEEHQQRKRMAMEMGQREAIGAKVVNFSVASTQTELQDSLKNIDKSTASLKEKSNDGSYFCFPCSVTVPKANVITHETGKNHKKCCETWVANSSQKSIQYHKSTELENSTKMTASEFSKMIGSFHEATILSSDKTNNLIKAQSEKSDFEHPMSDLEMVEPHKLELTPLNLASSPLNGEQTSSTAEVKNNDVSSIPNDPNESKCVPGVNGVKIFIKGKCITLEDIIEAVTEYFVIDGIVETRKKVPVSNFVCTKCNVACIMSNMISHMISKGHRGIAQNQTLNELEKKHEILAFLQLARDSHKLLKSMDFVTVEKTLQEIQNLIEAGNLAKAKMMGAKFDSASLPAISQPSYSSTVSESSQELEEVDVEGRVNLTDNIVIGNSNLGSLQEEVEQARQENDIDDFEMECGICGVVFLIFNDDVDFSFDKHIQDDPQHQLAIAVPVERDAKSMAEMSKTILTPVVNKAPINKLPNMRAVVTQGRSKVCEELLKVEQKFVSLGQDSYFTCKLCSVTKKKTLALHHLISREHLSDNWAGHFTDVELVQRSKFLYSLLKYKYAVTMLTSAIERIKKIVEDRSLSEFEQYRLNNAVGEQKVPVNTSKCNGSNVINVIKTAQVQQSLSFINSNHIYCEMCSLNISDLTSASRRKHRAQCRKIPMEKLTPVKSLSQASNSNKVNPVKPPKNIYFCDICQKSMSHNNKKSHISGKLHKSKIVVQPDSGQGKPVMP</sequence>
<keyword evidence="9" id="KW-1185">Reference proteome</keyword>
<reference evidence="10" key="1">
    <citation type="submission" date="2025-08" db="UniProtKB">
        <authorList>
            <consortium name="RefSeq"/>
        </authorList>
    </citation>
    <scope>IDENTIFICATION</scope>
    <source>
        <tissue evidence="10">Whole organism</tissue>
    </source>
</reference>
<evidence type="ECO:0000256" key="4">
    <source>
        <dbReference type="ARBA" id="ARBA00022771"/>
    </source>
</evidence>
<dbReference type="PANTHER" id="PTHR24406">
    <property type="entry name" value="TRANSCRIPTIONAL REPRESSOR CTCFL-RELATED"/>
    <property type="match status" value="1"/>
</dbReference>
<evidence type="ECO:0000256" key="3">
    <source>
        <dbReference type="ARBA" id="ARBA00022737"/>
    </source>
</evidence>
<proteinExistence type="predicted"/>
<dbReference type="AlphaFoldDB" id="A0A9C6WZS5"/>